<dbReference type="AlphaFoldDB" id="A0A8J2SX07"/>
<feature type="transmembrane region" description="Helical" evidence="5">
    <location>
        <begin position="76"/>
        <end position="97"/>
    </location>
</feature>
<comment type="subcellular location">
    <subcellularLocation>
        <location evidence="1">Membrane</location>
    </subcellularLocation>
</comment>
<accession>A0A8J2SX07</accession>
<evidence type="ECO:0000313" key="6">
    <source>
        <dbReference type="EMBL" id="CAH0374939.1"/>
    </source>
</evidence>
<keyword evidence="3 5" id="KW-1133">Transmembrane helix</keyword>
<evidence type="ECO:0008006" key="8">
    <source>
        <dbReference type="Google" id="ProtNLM"/>
    </source>
</evidence>
<dbReference type="GO" id="GO:0016020">
    <property type="term" value="C:membrane"/>
    <property type="evidence" value="ECO:0007669"/>
    <property type="project" value="UniProtKB-SubCell"/>
</dbReference>
<dbReference type="Proteomes" id="UP000789595">
    <property type="component" value="Unassembled WGS sequence"/>
</dbReference>
<keyword evidence="7" id="KW-1185">Reference proteome</keyword>
<dbReference type="Gene3D" id="1.20.120.550">
    <property type="entry name" value="Membrane associated eicosanoid/glutathione metabolism-like domain"/>
    <property type="match status" value="1"/>
</dbReference>
<dbReference type="InterPro" id="IPR001129">
    <property type="entry name" value="Membr-assoc_MAPEG"/>
</dbReference>
<dbReference type="InterPro" id="IPR023352">
    <property type="entry name" value="MAPEG-like_dom_sf"/>
</dbReference>
<protein>
    <recommendedName>
        <fullName evidence="8">MAPEG family protein</fullName>
    </recommendedName>
</protein>
<dbReference type="Pfam" id="PF01124">
    <property type="entry name" value="MAPEG"/>
    <property type="match status" value="1"/>
</dbReference>
<dbReference type="EMBL" id="CAKKNE010000004">
    <property type="protein sequence ID" value="CAH0374939.1"/>
    <property type="molecule type" value="Genomic_DNA"/>
</dbReference>
<dbReference type="OrthoDB" id="203810at2759"/>
<evidence type="ECO:0000256" key="3">
    <source>
        <dbReference type="ARBA" id="ARBA00022989"/>
    </source>
</evidence>
<evidence type="ECO:0000256" key="2">
    <source>
        <dbReference type="ARBA" id="ARBA00022692"/>
    </source>
</evidence>
<proteinExistence type="predicted"/>
<keyword evidence="2 5" id="KW-0812">Transmembrane</keyword>
<dbReference type="SUPFAM" id="SSF161084">
    <property type="entry name" value="MAPEG domain-like"/>
    <property type="match status" value="1"/>
</dbReference>
<evidence type="ECO:0000313" key="7">
    <source>
        <dbReference type="Proteomes" id="UP000789595"/>
    </source>
</evidence>
<organism evidence="6 7">
    <name type="scientific">Pelagomonas calceolata</name>
    <dbReference type="NCBI Taxonomy" id="35677"/>
    <lineage>
        <taxon>Eukaryota</taxon>
        <taxon>Sar</taxon>
        <taxon>Stramenopiles</taxon>
        <taxon>Ochrophyta</taxon>
        <taxon>Pelagophyceae</taxon>
        <taxon>Pelagomonadales</taxon>
        <taxon>Pelagomonadaceae</taxon>
        <taxon>Pelagomonas</taxon>
    </lineage>
</organism>
<evidence type="ECO:0000256" key="1">
    <source>
        <dbReference type="ARBA" id="ARBA00004370"/>
    </source>
</evidence>
<gene>
    <name evidence="6" type="ORF">PECAL_4P22520</name>
</gene>
<reference evidence="6" key="1">
    <citation type="submission" date="2021-11" db="EMBL/GenBank/DDBJ databases">
        <authorList>
            <consortium name="Genoscope - CEA"/>
            <person name="William W."/>
        </authorList>
    </citation>
    <scope>NUCLEOTIDE SEQUENCE</scope>
</reference>
<name>A0A8J2SX07_9STRA</name>
<comment type="caution">
    <text evidence="6">The sequence shown here is derived from an EMBL/GenBank/DDBJ whole genome shotgun (WGS) entry which is preliminary data.</text>
</comment>
<feature type="transmembrane region" description="Helical" evidence="5">
    <location>
        <begin position="37"/>
        <end position="64"/>
    </location>
</feature>
<evidence type="ECO:0000256" key="4">
    <source>
        <dbReference type="ARBA" id="ARBA00023136"/>
    </source>
</evidence>
<sequence length="215" mass="23150">MVTTRSQDKMTFADKIRAQGFSLADCKFFKLNALFPIMLGLAHATCALWCGSGLAAAVVAAIPVADVEKVPLFTVFALPVYAILLSIVALEGLAALAPNGYQSQIGRAAKAPGAIEELGFPGSGWIERVQSSQYNTWESAILAVCCFFVGIEEKLTPSLFSELAALLLVCRLVYPLPYALDVDLVRTQVWLTGLYATIMVAACALYPETMQPFFA</sequence>
<evidence type="ECO:0000256" key="5">
    <source>
        <dbReference type="SAM" id="Phobius"/>
    </source>
</evidence>
<keyword evidence="4 5" id="KW-0472">Membrane</keyword>
<feature type="transmembrane region" description="Helical" evidence="5">
    <location>
        <begin position="189"/>
        <end position="207"/>
    </location>
</feature>